<dbReference type="GO" id="GO:0016020">
    <property type="term" value="C:membrane"/>
    <property type="evidence" value="ECO:0007669"/>
    <property type="project" value="TreeGrafter"/>
</dbReference>
<feature type="transmembrane region" description="Helical" evidence="1">
    <location>
        <begin position="178"/>
        <end position="195"/>
    </location>
</feature>
<reference evidence="3 4" key="1">
    <citation type="submission" date="2020-04" db="EMBL/GenBank/DDBJ databases">
        <title>Genome sequence for Sphingorhabdus sp. strain M1.</title>
        <authorList>
            <person name="Park S.-J."/>
        </authorList>
    </citation>
    <scope>NUCLEOTIDE SEQUENCE [LARGE SCALE GENOMIC DNA]</scope>
    <source>
        <strain evidence="3 4">JK6</strain>
    </source>
</reference>
<dbReference type="Pfam" id="PF01757">
    <property type="entry name" value="Acyl_transf_3"/>
    <property type="match status" value="1"/>
</dbReference>
<keyword evidence="1" id="KW-0472">Membrane</keyword>
<evidence type="ECO:0000313" key="3">
    <source>
        <dbReference type="EMBL" id="QJB69697.1"/>
    </source>
</evidence>
<evidence type="ECO:0000313" key="4">
    <source>
        <dbReference type="Proteomes" id="UP000501600"/>
    </source>
</evidence>
<evidence type="ECO:0000256" key="1">
    <source>
        <dbReference type="SAM" id="Phobius"/>
    </source>
</evidence>
<dbReference type="Proteomes" id="UP000501600">
    <property type="component" value="Chromosome"/>
</dbReference>
<dbReference type="PANTHER" id="PTHR23028">
    <property type="entry name" value="ACETYLTRANSFERASE"/>
    <property type="match status" value="1"/>
</dbReference>
<keyword evidence="1" id="KW-1133">Transmembrane helix</keyword>
<evidence type="ECO:0000259" key="2">
    <source>
        <dbReference type="Pfam" id="PF01757"/>
    </source>
</evidence>
<feature type="transmembrane region" description="Helical" evidence="1">
    <location>
        <begin position="91"/>
        <end position="109"/>
    </location>
</feature>
<dbReference type="RefSeq" id="WP_168819907.1">
    <property type="nucleotide sequence ID" value="NZ_CP051217.1"/>
</dbReference>
<dbReference type="KEGG" id="phao:HF685_10750"/>
<sequence>MTVKRDVTVPARKYDFIQIWRGIAVLLVVYYHFSNRVPQEYLGMDSDPFLVFYSGKLGVLVFFIISGYLIAKSLSHSQNLARFYAKRISRIWPLFILASLSIFLFLQFFEPPVVPSGPKKFFVEERDGLDLFGSLFFLEDLGFRWMDGVFWSILVELKFYFWIGLLAWFRPRSFARDFAILSIAMSAIEMIIGLSEMRFLGPIGSGLNGFFIAQYLPYFAIGVLLLTNKHRPLLSIVIILALAQALLKSAANPDFEAAGTAIFTLFLAACLALDAALLQSRLFLHIGDNSYGFYLFHQIIGLTIIKALSGYLSYQVAIFVALVATYVLAVSASWIAEWRFRQFFFDRLMTIFTLLKMEKLQLARSEK</sequence>
<dbReference type="PANTHER" id="PTHR23028:SF53">
    <property type="entry name" value="ACYL_TRANSF_3 DOMAIN-CONTAINING PROTEIN"/>
    <property type="match status" value="1"/>
</dbReference>
<dbReference type="AlphaFoldDB" id="A0A6H2DNI5"/>
<feature type="transmembrane region" description="Helical" evidence="1">
    <location>
        <begin position="314"/>
        <end position="336"/>
    </location>
</feature>
<dbReference type="GO" id="GO:0000271">
    <property type="term" value="P:polysaccharide biosynthetic process"/>
    <property type="evidence" value="ECO:0007669"/>
    <property type="project" value="TreeGrafter"/>
</dbReference>
<feature type="domain" description="Acyltransferase 3" evidence="2">
    <location>
        <begin position="15"/>
        <end position="333"/>
    </location>
</feature>
<keyword evidence="1" id="KW-0812">Transmembrane</keyword>
<dbReference type="InterPro" id="IPR002656">
    <property type="entry name" value="Acyl_transf_3_dom"/>
</dbReference>
<name>A0A6H2DNI5_9SPHN</name>
<dbReference type="InterPro" id="IPR050879">
    <property type="entry name" value="Acyltransferase_3"/>
</dbReference>
<feature type="transmembrane region" description="Helical" evidence="1">
    <location>
        <begin position="207"/>
        <end position="226"/>
    </location>
</feature>
<protein>
    <submittedName>
        <fullName evidence="3">Acyltransferase</fullName>
    </submittedName>
</protein>
<keyword evidence="4" id="KW-1185">Reference proteome</keyword>
<accession>A0A6H2DNI5</accession>
<organism evidence="3 4">
    <name type="scientific">Parasphingorhabdus halotolerans</name>
    <dbReference type="NCBI Taxonomy" id="2725558"/>
    <lineage>
        <taxon>Bacteria</taxon>
        <taxon>Pseudomonadati</taxon>
        <taxon>Pseudomonadota</taxon>
        <taxon>Alphaproteobacteria</taxon>
        <taxon>Sphingomonadales</taxon>
        <taxon>Sphingomonadaceae</taxon>
        <taxon>Parasphingorhabdus</taxon>
    </lineage>
</organism>
<gene>
    <name evidence="3" type="ORF">HF685_10750</name>
</gene>
<feature type="transmembrane region" description="Helical" evidence="1">
    <location>
        <begin position="257"/>
        <end position="278"/>
    </location>
</feature>
<feature type="transmembrane region" description="Helical" evidence="1">
    <location>
        <begin position="290"/>
        <end position="308"/>
    </location>
</feature>
<feature type="transmembrane region" description="Helical" evidence="1">
    <location>
        <begin position="14"/>
        <end position="33"/>
    </location>
</feature>
<feature type="transmembrane region" description="Helical" evidence="1">
    <location>
        <begin position="233"/>
        <end position="251"/>
    </location>
</feature>
<dbReference type="EMBL" id="CP051217">
    <property type="protein sequence ID" value="QJB69697.1"/>
    <property type="molecule type" value="Genomic_DNA"/>
</dbReference>
<feature type="transmembrane region" description="Helical" evidence="1">
    <location>
        <begin position="53"/>
        <end position="71"/>
    </location>
</feature>
<proteinExistence type="predicted"/>
<keyword evidence="3" id="KW-0808">Transferase</keyword>
<feature type="transmembrane region" description="Helical" evidence="1">
    <location>
        <begin position="149"/>
        <end position="169"/>
    </location>
</feature>
<dbReference type="GO" id="GO:0016747">
    <property type="term" value="F:acyltransferase activity, transferring groups other than amino-acyl groups"/>
    <property type="evidence" value="ECO:0007669"/>
    <property type="project" value="InterPro"/>
</dbReference>
<keyword evidence="3" id="KW-0012">Acyltransferase</keyword>